<dbReference type="Pfam" id="PF03572">
    <property type="entry name" value="Peptidase_S41"/>
    <property type="match status" value="1"/>
</dbReference>
<dbReference type="GO" id="GO:0008236">
    <property type="term" value="F:serine-type peptidase activity"/>
    <property type="evidence" value="ECO:0007669"/>
    <property type="project" value="InterPro"/>
</dbReference>
<dbReference type="EMBL" id="CAOQHR010000004">
    <property type="protein sequence ID" value="CAI6333810.1"/>
    <property type="molecule type" value="Genomic_DNA"/>
</dbReference>
<dbReference type="InterPro" id="IPR029045">
    <property type="entry name" value="ClpP/crotonase-like_dom_sf"/>
</dbReference>
<dbReference type="SUPFAM" id="SSF52096">
    <property type="entry name" value="ClpP/crotonase"/>
    <property type="match status" value="1"/>
</dbReference>
<proteinExistence type="predicted"/>
<evidence type="ECO:0000256" key="2">
    <source>
        <dbReference type="SAM" id="SignalP"/>
    </source>
</evidence>
<keyword evidence="2" id="KW-0732">Signal</keyword>
<gene>
    <name evidence="5" type="ORF">PDIGIT_LOCUS6859</name>
</gene>
<feature type="chain" id="PRO_5040741584" description="Tail specific protease domain-containing protein" evidence="2">
    <location>
        <begin position="18"/>
        <end position="917"/>
    </location>
</feature>
<evidence type="ECO:0008006" key="7">
    <source>
        <dbReference type="Google" id="ProtNLM"/>
    </source>
</evidence>
<feature type="region of interest" description="Disordered" evidence="1">
    <location>
        <begin position="879"/>
        <end position="917"/>
    </location>
</feature>
<feature type="compositionally biased region" description="Basic residues" evidence="1">
    <location>
        <begin position="903"/>
        <end position="917"/>
    </location>
</feature>
<organism evidence="5 6">
    <name type="scientific">Periconia digitata</name>
    <dbReference type="NCBI Taxonomy" id="1303443"/>
    <lineage>
        <taxon>Eukaryota</taxon>
        <taxon>Fungi</taxon>
        <taxon>Dikarya</taxon>
        <taxon>Ascomycota</taxon>
        <taxon>Pezizomycotina</taxon>
        <taxon>Dothideomycetes</taxon>
        <taxon>Pleosporomycetidae</taxon>
        <taxon>Pleosporales</taxon>
        <taxon>Massarineae</taxon>
        <taxon>Periconiaceae</taxon>
        <taxon>Periconia</taxon>
    </lineage>
</organism>
<evidence type="ECO:0000313" key="5">
    <source>
        <dbReference type="EMBL" id="CAI6333810.1"/>
    </source>
</evidence>
<feature type="domain" description="Tail specific protease" evidence="3">
    <location>
        <begin position="394"/>
        <end position="601"/>
    </location>
</feature>
<evidence type="ECO:0000313" key="6">
    <source>
        <dbReference type="Proteomes" id="UP001152607"/>
    </source>
</evidence>
<evidence type="ECO:0000259" key="3">
    <source>
        <dbReference type="Pfam" id="PF03572"/>
    </source>
</evidence>
<comment type="caution">
    <text evidence="5">The sequence shown here is derived from an EMBL/GenBank/DDBJ whole genome shotgun (WGS) entry which is preliminary data.</text>
</comment>
<dbReference type="InterPro" id="IPR005151">
    <property type="entry name" value="Tail-specific_protease"/>
</dbReference>
<dbReference type="AlphaFoldDB" id="A0A9W4UDA5"/>
<sequence length="917" mass="100067">MFNFWFIASALWGCAMSAPAGTEAPGTTDGTLMDETAARAQAKDCHNVMSKVAQGQIIFQASDVFECLKNVPFSVANANRFIEFYSQTLQYQSTLAYLANPPPGYQQPPVNIQDGLSAIQAKINAGEYTSQYAFEAEVHHLINRMHDNHVSLEAGILAAFSFASPYSLVSASSDGKQAPEIYLYEDAVFSQLEGWNPSPITQINGKDAVEYLAEHAALNSEGFVESNADWNSLMDSPVRDIQFGLSLFQRSTFYPGNELDFAFANGSTLNTEWLAIYTSDMNTGPMSTPGDFFNYFVLGMVPSGYDPEAPTQWWSDNDILNDTLAIGDEQFIDESEVEQAAQDVFGCPTNNTLGSSWCSESSGAYPSDPVVAQSGLGVSGTGVVTGYIFDDISTAVLSIPSFFMLDQEITDFDAAIEQFIGNATARKSKQLIIDLQQNSGGMSLLAFTLFKRLFNGLEPYTGSRIRSHEAANILGTAYSEWWKSLETDGTAANASDYQNLADNEWVIHNRINPETGRNYSSWQEYFGPVQANGDNFSRQQLYNLTDPLFNAALFEWLPLDFINEDHSLEEFVWNAEDIVILTDGTCSSACSLFVELMTHQAGVRTITVGGMPTPGPMQTASGTRGARFYTDGDLLTDYEFLIDTIGDESALSRLPNRDDTGIFLDFLSFNIRDQMREGEEIPLQFKYDAAQCRIYYTLGNVYNMTQLWRDAAAATWEDPSLCVQNSTGYATRPDTTETTINPPPEQIPQVPTLNLENVKDAGFLINSTGGLVNFPVVKGTGRRTKNPGTVQTAPRPVAPPVTAPVTRCRNALDCTGVIGQGAACRPFPFSCSAAGQTVRQPGSALICFAPPVNGVFKGPTTAAQTNFITGECRAVGLVPSPPPPAASLPKATSPKVGAQRPRPISKLRTGRMARMRR</sequence>
<dbReference type="PANTHER" id="PTHR37049:SF5">
    <property type="entry name" value="TAIL SPECIFIC PROTEASE DOMAIN-CONTAINING PROTEIN"/>
    <property type="match status" value="1"/>
</dbReference>
<keyword evidence="6" id="KW-1185">Reference proteome</keyword>
<evidence type="ECO:0000256" key="1">
    <source>
        <dbReference type="SAM" id="MobiDB-lite"/>
    </source>
</evidence>
<dbReference type="InterPro" id="IPR056186">
    <property type="entry name" value="PDZ_CPAF-rel"/>
</dbReference>
<dbReference type="InterPro" id="IPR052766">
    <property type="entry name" value="S41A_metabolite_peptidase"/>
</dbReference>
<reference evidence="5" key="1">
    <citation type="submission" date="2023-01" db="EMBL/GenBank/DDBJ databases">
        <authorList>
            <person name="Van Ghelder C."/>
            <person name="Rancurel C."/>
        </authorList>
    </citation>
    <scope>NUCLEOTIDE SEQUENCE</scope>
    <source>
        <strain evidence="5">CNCM I-4278</strain>
    </source>
</reference>
<dbReference type="Gene3D" id="3.90.226.10">
    <property type="entry name" value="2-enoyl-CoA Hydratase, Chain A, domain 1"/>
    <property type="match status" value="1"/>
</dbReference>
<accession>A0A9W4UDA5</accession>
<dbReference type="Pfam" id="PF23658">
    <property type="entry name" value="PDZ_CPAF_rel"/>
    <property type="match status" value="1"/>
</dbReference>
<evidence type="ECO:0000259" key="4">
    <source>
        <dbReference type="Pfam" id="PF23658"/>
    </source>
</evidence>
<dbReference type="PANTHER" id="PTHR37049">
    <property type="entry name" value="PEPTIDASE S41 FAMILY PROTEIN"/>
    <property type="match status" value="1"/>
</dbReference>
<dbReference type="OrthoDB" id="27214at2759"/>
<feature type="signal peptide" evidence="2">
    <location>
        <begin position="1"/>
        <end position="17"/>
    </location>
</feature>
<protein>
    <recommendedName>
        <fullName evidence="7">Tail specific protease domain-containing protein</fullName>
    </recommendedName>
</protein>
<dbReference type="GO" id="GO:0006508">
    <property type="term" value="P:proteolysis"/>
    <property type="evidence" value="ECO:0007669"/>
    <property type="project" value="InterPro"/>
</dbReference>
<feature type="domain" description="CPAF-like PDZ" evidence="4">
    <location>
        <begin position="161"/>
        <end position="281"/>
    </location>
</feature>
<dbReference type="Proteomes" id="UP001152607">
    <property type="component" value="Unassembled WGS sequence"/>
</dbReference>
<name>A0A9W4UDA5_9PLEO</name>